<reference evidence="1" key="1">
    <citation type="submission" date="2010-03" db="EMBL/GenBank/DDBJ databases">
        <title>Annotation of Blastomyces dermatitidis strain ATCC 18188.</title>
        <authorList>
            <consortium name="The Broad Institute Genome Sequencing Platform"/>
            <consortium name="Broad Institute Genome Sequencing Center for Infectious Disease."/>
            <person name="Cuomo C."/>
            <person name="Klein B."/>
            <person name="Sullivan T."/>
            <person name="Heitman J."/>
            <person name="Young S."/>
            <person name="Zeng Q."/>
            <person name="Gargeya S."/>
            <person name="Alvarado L."/>
            <person name="Berlin A.M."/>
            <person name="Chapman S.B."/>
            <person name="Chen Z."/>
            <person name="Freedman E."/>
            <person name="Gellesch M."/>
            <person name="Goldberg J."/>
            <person name="Griggs A."/>
            <person name="Gujja S."/>
            <person name="Heilman E."/>
            <person name="Heiman D."/>
            <person name="Howarth C."/>
            <person name="Mehta T."/>
            <person name="Neiman D."/>
            <person name="Pearson M."/>
            <person name="Roberts A."/>
            <person name="Saif S."/>
            <person name="Shea T."/>
            <person name="Shenoy N."/>
            <person name="Sisk P."/>
            <person name="Stolte C."/>
            <person name="Sykes S."/>
            <person name="White J."/>
            <person name="Yandava C."/>
            <person name="Haas B."/>
            <person name="Nusbaum C."/>
            <person name="Birren B."/>
        </authorList>
    </citation>
    <scope>NUCLEOTIDE SEQUENCE</scope>
    <source>
        <strain evidence="1">ATCC 18188</strain>
    </source>
</reference>
<name>A0A0J9ESB0_AJEDA</name>
<evidence type="ECO:0000313" key="1">
    <source>
        <dbReference type="EMBL" id="KMW68050.1"/>
    </source>
</evidence>
<dbReference type="Proteomes" id="UP000007802">
    <property type="component" value="Unassembled WGS sequence"/>
</dbReference>
<protein>
    <submittedName>
        <fullName evidence="1">Uncharacterized protein</fullName>
    </submittedName>
</protein>
<sequence>MFFRILSLYGPNHWREEEKAKISRKTNAWIQMVHVSDQRIVDMLLYSRSRSDNLDFRGIGKFGVDGRENIRFVRGFGQKFQTTSTRSVPAPCCTKSGAEPLDHVI</sequence>
<gene>
    <name evidence="1" type="ORF">BDDG_12545</name>
</gene>
<proteinExistence type="predicted"/>
<dbReference type="EMBL" id="GG749446">
    <property type="protein sequence ID" value="KMW68050.1"/>
    <property type="molecule type" value="Genomic_DNA"/>
</dbReference>
<dbReference type="AlphaFoldDB" id="A0A0J9ESB0"/>
<accession>A0A0J9ESB0</accession>
<organism evidence="1">
    <name type="scientific">Ajellomyces dermatitidis (strain ATCC 18188 / CBS 674.68)</name>
    <name type="common">Blastomyces dermatitidis</name>
    <dbReference type="NCBI Taxonomy" id="653446"/>
    <lineage>
        <taxon>Eukaryota</taxon>
        <taxon>Fungi</taxon>
        <taxon>Dikarya</taxon>
        <taxon>Ascomycota</taxon>
        <taxon>Pezizomycotina</taxon>
        <taxon>Eurotiomycetes</taxon>
        <taxon>Eurotiomycetidae</taxon>
        <taxon>Onygenales</taxon>
        <taxon>Ajellomycetaceae</taxon>
        <taxon>Blastomyces</taxon>
    </lineage>
</organism>